<keyword evidence="1" id="KW-0472">Membrane</keyword>
<name>A0A6N4Q9E8_9LEPT</name>
<feature type="transmembrane region" description="Helical" evidence="1">
    <location>
        <begin position="56"/>
        <end position="77"/>
    </location>
</feature>
<comment type="caution">
    <text evidence="2">The sequence shown here is derived from an EMBL/GenBank/DDBJ whole genome shotgun (WGS) entry which is preliminary data.</text>
</comment>
<gene>
    <name evidence="2" type="ORF">EHQ18_18325</name>
</gene>
<accession>A0A6N4Q9E8</accession>
<keyword evidence="3" id="KW-1185">Reference proteome</keyword>
<evidence type="ECO:0000313" key="3">
    <source>
        <dbReference type="Proteomes" id="UP000297239"/>
    </source>
</evidence>
<feature type="transmembrane region" description="Helical" evidence="1">
    <location>
        <begin position="26"/>
        <end position="44"/>
    </location>
</feature>
<evidence type="ECO:0000313" key="2">
    <source>
        <dbReference type="EMBL" id="TGK67056.1"/>
    </source>
</evidence>
<keyword evidence="1" id="KW-1133">Transmembrane helix</keyword>
<dbReference type="Proteomes" id="UP000297239">
    <property type="component" value="Unassembled WGS sequence"/>
</dbReference>
<reference evidence="2" key="1">
    <citation type="journal article" date="2019" name="PLoS Negl. Trop. Dis.">
        <title>Revisiting the worldwide diversity of Leptospira species in the environment.</title>
        <authorList>
            <person name="Vincent A.T."/>
            <person name="Schiettekatte O."/>
            <person name="Bourhy P."/>
            <person name="Veyrier F.J."/>
            <person name="Picardeau M."/>
        </authorList>
    </citation>
    <scope>NUCLEOTIDE SEQUENCE [LARGE SCALE GENOMIC DNA]</scope>
    <source>
        <strain evidence="2">201800293</strain>
    </source>
</reference>
<proteinExistence type="predicted"/>
<protein>
    <submittedName>
        <fullName evidence="2">Uncharacterized protein</fullName>
    </submittedName>
</protein>
<sequence>MSLFFTGFLQVLFVCANTYMISKQKYMWVVVFGFLISFIWSWNVRKIAFGSILDRIRYSAGAATGGALGLYISVLILGEK</sequence>
<dbReference type="AlphaFoldDB" id="A0A6N4Q9E8"/>
<dbReference type="EMBL" id="RQFF01000037">
    <property type="protein sequence ID" value="TGK67056.1"/>
    <property type="molecule type" value="Genomic_DNA"/>
</dbReference>
<keyword evidence="1" id="KW-0812">Transmembrane</keyword>
<evidence type="ECO:0000256" key="1">
    <source>
        <dbReference type="SAM" id="Phobius"/>
    </source>
</evidence>
<organism evidence="2 3">
    <name type="scientific">Leptospira kanakyensis</name>
    <dbReference type="NCBI Taxonomy" id="2484968"/>
    <lineage>
        <taxon>Bacteria</taxon>
        <taxon>Pseudomonadati</taxon>
        <taxon>Spirochaetota</taxon>
        <taxon>Spirochaetia</taxon>
        <taxon>Leptospirales</taxon>
        <taxon>Leptospiraceae</taxon>
        <taxon>Leptospira</taxon>
    </lineage>
</organism>
<dbReference type="RefSeq" id="WP_135636448.1">
    <property type="nucleotide sequence ID" value="NZ_RQFE01000031.1"/>
</dbReference>
<dbReference type="OrthoDB" id="3078758at2"/>